<evidence type="ECO:0000256" key="1">
    <source>
        <dbReference type="ARBA" id="ARBA00009580"/>
    </source>
</evidence>
<dbReference type="PANTHER" id="PTHR31126:SF1">
    <property type="entry name" value="TYROSINE SPECIFIC PROTEIN PHOSPHATASES DOMAIN-CONTAINING PROTEIN"/>
    <property type="match status" value="1"/>
</dbReference>
<reference evidence="3 4" key="1">
    <citation type="submission" date="2021-04" db="EMBL/GenBank/DDBJ databases">
        <title>Whole genome analysis of root endophytic bacterium Microbacterium paraoxydans ku-mp colonizing RP-bio226 rice variety.</title>
        <authorList>
            <person name="Ulaganathan K."/>
            <person name="Latha B."/>
        </authorList>
    </citation>
    <scope>NUCLEOTIDE SEQUENCE [LARGE SCALE GENOMIC DNA]</scope>
    <source>
        <strain evidence="4">ku-mp</strain>
    </source>
</reference>
<dbReference type="Pfam" id="PF13350">
    <property type="entry name" value="Y_phosphatase3"/>
    <property type="match status" value="1"/>
</dbReference>
<dbReference type="PANTHER" id="PTHR31126">
    <property type="entry name" value="TYROSINE-PROTEIN PHOSPHATASE"/>
    <property type="match status" value="1"/>
</dbReference>
<comment type="caution">
    <text evidence="3">The sequence shown here is derived from an EMBL/GenBank/DDBJ whole genome shotgun (WGS) entry which is preliminary data.</text>
</comment>
<organism evidence="3 4">
    <name type="scientific">Microbacterium paraoxydans</name>
    <dbReference type="NCBI Taxonomy" id="199592"/>
    <lineage>
        <taxon>Bacteria</taxon>
        <taxon>Bacillati</taxon>
        <taxon>Actinomycetota</taxon>
        <taxon>Actinomycetes</taxon>
        <taxon>Micrococcales</taxon>
        <taxon>Microbacteriaceae</taxon>
        <taxon>Microbacterium</taxon>
    </lineage>
</organism>
<protein>
    <submittedName>
        <fullName evidence="3">Tyrosine-protein phosphatase</fullName>
    </submittedName>
</protein>
<dbReference type="SUPFAM" id="SSF52799">
    <property type="entry name" value="(Phosphotyrosine protein) phosphatases II"/>
    <property type="match status" value="1"/>
</dbReference>
<dbReference type="InterPro" id="IPR029021">
    <property type="entry name" value="Prot-tyrosine_phosphatase-like"/>
</dbReference>
<accession>A0ABS5IQU1</accession>
<evidence type="ECO:0000313" key="4">
    <source>
        <dbReference type="Proteomes" id="UP000678243"/>
    </source>
</evidence>
<dbReference type="Proteomes" id="UP000678243">
    <property type="component" value="Unassembled WGS sequence"/>
</dbReference>
<feature type="domain" description="Tyrosine specific protein phosphatases" evidence="2">
    <location>
        <begin position="108"/>
        <end position="142"/>
    </location>
</feature>
<dbReference type="InterPro" id="IPR000387">
    <property type="entry name" value="Tyr_Pase_dom"/>
</dbReference>
<dbReference type="PROSITE" id="PS50056">
    <property type="entry name" value="TYR_PHOSPHATASE_2"/>
    <property type="match status" value="1"/>
</dbReference>
<name>A0ABS5IQU1_9MICO</name>
<evidence type="ECO:0000259" key="2">
    <source>
        <dbReference type="PROSITE" id="PS50056"/>
    </source>
</evidence>
<dbReference type="EMBL" id="JAGTUK010000003">
    <property type="protein sequence ID" value="MBS0025276.1"/>
    <property type="molecule type" value="Genomic_DNA"/>
</dbReference>
<dbReference type="PROSITE" id="PS00383">
    <property type="entry name" value="TYR_PHOSPHATASE_1"/>
    <property type="match status" value="1"/>
</dbReference>
<keyword evidence="4" id="KW-1185">Reference proteome</keyword>
<gene>
    <name evidence="3" type="ORF">KE274_14310</name>
</gene>
<dbReference type="Gene3D" id="3.90.190.10">
    <property type="entry name" value="Protein tyrosine phosphatase superfamily"/>
    <property type="match status" value="1"/>
</dbReference>
<proteinExistence type="inferred from homology"/>
<dbReference type="RefSeq" id="WP_211544833.1">
    <property type="nucleotide sequence ID" value="NZ_CBDREF010000005.1"/>
</dbReference>
<comment type="similarity">
    <text evidence="1">Belongs to the protein-tyrosine phosphatase family.</text>
</comment>
<sequence>MTVLDVDGVTNVRDVGGMPAEGGRIRTGVLLRSGQLSTATPAGAAVLRDAVKRIVDLRDGEEVAAEPSEIDGPETTHLPLFLGSVRSFFESDVSLDDLYLHLLEESGDRLVEAIRIIATGDPTLVHCTVGKDRTGVTVALALSAVGADREAVIADYALTESQLPPERSRRIAAYLRAQHPEAVHAVALATQSPAEVMRRLLAQIDERWGSAAGYLRANGLTDAELEALRAALVEPLD</sequence>
<evidence type="ECO:0000313" key="3">
    <source>
        <dbReference type="EMBL" id="MBS0025276.1"/>
    </source>
</evidence>
<dbReference type="InterPro" id="IPR026893">
    <property type="entry name" value="Tyr/Ser_Pase_IphP-type"/>
</dbReference>
<dbReference type="InterPro" id="IPR016130">
    <property type="entry name" value="Tyr_Pase_AS"/>
</dbReference>